<dbReference type="AlphaFoldDB" id="A4G7M0"/>
<gene>
    <name evidence="3" type="ordered locus">HEAR2376</name>
</gene>
<evidence type="ECO:0000259" key="1">
    <source>
        <dbReference type="Pfam" id="PF13681"/>
    </source>
</evidence>
<dbReference type="Proteomes" id="UP000006697">
    <property type="component" value="Chromosome"/>
</dbReference>
<dbReference type="STRING" id="204773.HEAR2376"/>
<evidence type="ECO:0000259" key="2">
    <source>
        <dbReference type="Pfam" id="PF14341"/>
    </source>
</evidence>
<sequence length="208" mass="22906">MKIRLSNCRRPQQGMVLFSVLLILLMVLLLGLASAQIAMQGEKSSRNDRDRQIAFQAAEAALLDAEMDIEHSPDMARSRSHLFSHSSALGFPDQAGAACGSGAQNPYLGLCRHAAEGMVPSWHSVDFLDDARATTSSVPYGQFTGRAFHTANGSLPGRAPRYIVELMLYRKPGERSDVLSYFYRITAIGFGTRETTQVVLQTVYRKAH</sequence>
<evidence type="ECO:0000313" key="4">
    <source>
        <dbReference type="Proteomes" id="UP000006697"/>
    </source>
</evidence>
<dbReference type="InterPro" id="IPR025746">
    <property type="entry name" value="PilX_N_dom"/>
</dbReference>
<proteinExistence type="predicted"/>
<feature type="domain" description="Type 4 fimbrial biogenesis protein PilX N-terminal" evidence="2">
    <location>
        <begin position="13"/>
        <end position="62"/>
    </location>
</feature>
<organism evidence="3 4">
    <name type="scientific">Herminiimonas arsenicoxydans</name>
    <dbReference type="NCBI Taxonomy" id="204773"/>
    <lineage>
        <taxon>Bacteria</taxon>
        <taxon>Pseudomonadati</taxon>
        <taxon>Pseudomonadota</taxon>
        <taxon>Betaproteobacteria</taxon>
        <taxon>Burkholderiales</taxon>
        <taxon>Oxalobacteraceae</taxon>
        <taxon>Herminiimonas</taxon>
    </lineage>
</organism>
<dbReference type="KEGG" id="har:HEAR2376"/>
<dbReference type="eggNOG" id="COG4726">
    <property type="taxonomic scope" value="Bacteria"/>
</dbReference>
<keyword evidence="4" id="KW-1185">Reference proteome</keyword>
<dbReference type="EMBL" id="CU207211">
    <property type="protein sequence ID" value="CAL62507.1"/>
    <property type="molecule type" value="Genomic_DNA"/>
</dbReference>
<dbReference type="InterPro" id="IPR025205">
    <property type="entry name" value="PilX/PilW_C"/>
</dbReference>
<reference evidence="3 4" key="1">
    <citation type="journal article" date="2007" name="PLoS Genet.">
        <title>A tale of two oxidation states: bacterial colonization of arsenic-rich environments.</title>
        <authorList>
            <person name="Muller D."/>
            <person name="Medigue C."/>
            <person name="Koechler S."/>
            <person name="Barbe V."/>
            <person name="Barakat M."/>
            <person name="Talla E."/>
            <person name="Bonnefoy V."/>
            <person name="Krin E."/>
            <person name="Arsene-Ploetze F."/>
            <person name="Carapito C."/>
            <person name="Chandler M."/>
            <person name="Cournoyer B."/>
            <person name="Cruveiller S."/>
            <person name="Dossat C."/>
            <person name="Duval S."/>
            <person name="Heymann M."/>
            <person name="Leize E."/>
            <person name="Lieutaud A."/>
            <person name="Lievremont D."/>
            <person name="Makita Y."/>
            <person name="Mangenot S."/>
            <person name="Nitschke W."/>
            <person name="Ortet P."/>
            <person name="Perdrial N."/>
            <person name="Schoepp B."/>
            <person name="Siguier N."/>
            <person name="Simeonova D.D."/>
            <person name="Rouy Z."/>
            <person name="Segurens B."/>
            <person name="Turlin E."/>
            <person name="Vallenet D."/>
            <person name="Van Dorsselaer A."/>
            <person name="Weiss S."/>
            <person name="Weissenbach J."/>
            <person name="Lett M.C."/>
            <person name="Danchin A."/>
            <person name="Bertin P.N."/>
        </authorList>
    </citation>
    <scope>NUCLEOTIDE SEQUENCE [LARGE SCALE GENOMIC DNA]</scope>
    <source>
        <strain evidence="4">ULPAs1</strain>
    </source>
</reference>
<dbReference type="HOGENOM" id="CLU_103317_0_0_4"/>
<protein>
    <submittedName>
        <fullName evidence="3">Tfp pilus assembly protein PilX</fullName>
    </submittedName>
</protein>
<dbReference type="OrthoDB" id="5405962at2"/>
<name>A4G7M0_HERAR</name>
<dbReference type="Pfam" id="PF13681">
    <property type="entry name" value="PilX"/>
    <property type="match status" value="1"/>
</dbReference>
<feature type="domain" description="PilX/PilW C-terminal" evidence="1">
    <location>
        <begin position="109"/>
        <end position="206"/>
    </location>
</feature>
<dbReference type="Pfam" id="PF14341">
    <property type="entry name" value="PilX_N"/>
    <property type="match status" value="1"/>
</dbReference>
<evidence type="ECO:0000313" key="3">
    <source>
        <dbReference type="EMBL" id="CAL62507.1"/>
    </source>
</evidence>
<accession>A4G7M0</accession>